<keyword evidence="3 6" id="KW-0812">Transmembrane</keyword>
<feature type="transmembrane region" description="Helical" evidence="6">
    <location>
        <begin position="296"/>
        <end position="320"/>
    </location>
</feature>
<feature type="transmembrane region" description="Helical" evidence="6">
    <location>
        <begin position="326"/>
        <end position="351"/>
    </location>
</feature>
<evidence type="ECO:0000313" key="7">
    <source>
        <dbReference type="EMBL" id="KRM52883.1"/>
    </source>
</evidence>
<evidence type="ECO:0000256" key="5">
    <source>
        <dbReference type="ARBA" id="ARBA00023136"/>
    </source>
</evidence>
<dbReference type="PATRIC" id="fig|1423820.4.peg.162"/>
<protein>
    <recommendedName>
        <fullName evidence="9">Integral membrane protein</fullName>
    </recommendedName>
</protein>
<comment type="subcellular location">
    <subcellularLocation>
        <location evidence="1">Membrane</location>
        <topology evidence="1">Multi-pass membrane protein</topology>
    </subcellularLocation>
</comment>
<dbReference type="AlphaFoldDB" id="A0A0R1ZQ58"/>
<evidence type="ECO:0000256" key="6">
    <source>
        <dbReference type="SAM" id="Phobius"/>
    </source>
</evidence>
<proteinExistence type="inferred from homology"/>
<gene>
    <name evidence="7" type="ORF">FC64_GL000159</name>
</gene>
<dbReference type="PANTHER" id="PTHR23291">
    <property type="entry name" value="BAX INHIBITOR-RELATED"/>
    <property type="match status" value="1"/>
</dbReference>
<accession>A0A0R1ZQ58</accession>
<keyword evidence="8" id="KW-1185">Reference proteome</keyword>
<dbReference type="Pfam" id="PF01027">
    <property type="entry name" value="Bax1-I"/>
    <property type="match status" value="1"/>
</dbReference>
<dbReference type="GO" id="GO:0016020">
    <property type="term" value="C:membrane"/>
    <property type="evidence" value="ECO:0007669"/>
    <property type="project" value="UniProtKB-SubCell"/>
</dbReference>
<dbReference type="Proteomes" id="UP000051291">
    <property type="component" value="Unassembled WGS sequence"/>
</dbReference>
<sequence length="459" mass="50525">MILKNEKISVYMSKFKLIALTIMSLLLVAMGVGVLTSGDAGMGLFCTVFFGITAVIPLIYLFHSKQPLVVLTKDYIRVRVPMKDTEFQLSAADVAQIGMSGTKKNARLNLLTSKNVPADFKKFVKTQDSKHLISIPLNYVDSHVVLILNDAVQKWQESLKTQRVKARAEEISADVQVQGQAEKETSSLVALNTAANSVGASGSFVKKGKFVREAMLFPVTSEESKLLGKHIAKTYGIVMAEILASLFLAAFEWIFFDFGILMVKLAFSLHGITYLIFLGLLMWLAQKARKTHQKSYEIGAIALTIWMLTQSVLVSIGALYNTVGFSRAMIVTAEAFLITFAIFSSCALFGLQTKKNAAGWGGPLLGALLAVIILMLFNILIGSTLLMNLLLVADIFVFVLYTIYDNQMIKVRFLANFRGEIADGYDGTFLALDSSLDIFLDFINLFLDILSIFSSSNSN</sequence>
<evidence type="ECO:0000256" key="1">
    <source>
        <dbReference type="ARBA" id="ARBA00004141"/>
    </source>
</evidence>
<dbReference type="EMBL" id="AYYZ01000012">
    <property type="protein sequence ID" value="KRM52883.1"/>
    <property type="molecule type" value="Genomic_DNA"/>
</dbReference>
<name>A0A0R1ZQ58_9LACO</name>
<evidence type="ECO:0000313" key="8">
    <source>
        <dbReference type="Proteomes" id="UP000051291"/>
    </source>
</evidence>
<dbReference type="PANTHER" id="PTHR23291:SF50">
    <property type="entry name" value="PROTEIN LIFEGUARD 4"/>
    <property type="match status" value="1"/>
</dbReference>
<comment type="caution">
    <text evidence="7">The sequence shown here is derived from an EMBL/GenBank/DDBJ whole genome shotgun (WGS) entry which is preliminary data.</text>
</comment>
<feature type="transmembrane region" description="Helical" evidence="6">
    <location>
        <begin position="41"/>
        <end position="62"/>
    </location>
</feature>
<feature type="transmembrane region" description="Helical" evidence="6">
    <location>
        <begin position="385"/>
        <end position="404"/>
    </location>
</feature>
<dbReference type="InterPro" id="IPR006214">
    <property type="entry name" value="Bax_inhibitor_1-related"/>
</dbReference>
<feature type="transmembrane region" description="Helical" evidence="6">
    <location>
        <begin position="235"/>
        <end position="256"/>
    </location>
</feature>
<feature type="transmembrane region" description="Helical" evidence="6">
    <location>
        <begin position="358"/>
        <end position="379"/>
    </location>
</feature>
<evidence type="ECO:0000256" key="2">
    <source>
        <dbReference type="ARBA" id="ARBA00010350"/>
    </source>
</evidence>
<keyword evidence="5 6" id="KW-0472">Membrane</keyword>
<reference evidence="7 8" key="1">
    <citation type="journal article" date="2015" name="Genome Announc.">
        <title>Expanding the biotechnology potential of lactobacilli through comparative genomics of 213 strains and associated genera.</title>
        <authorList>
            <person name="Sun Z."/>
            <person name="Harris H.M."/>
            <person name="McCann A."/>
            <person name="Guo C."/>
            <person name="Argimon S."/>
            <person name="Zhang W."/>
            <person name="Yang X."/>
            <person name="Jeffery I.B."/>
            <person name="Cooney J.C."/>
            <person name="Kagawa T.F."/>
            <person name="Liu W."/>
            <person name="Song Y."/>
            <person name="Salvetti E."/>
            <person name="Wrobel A."/>
            <person name="Rasinkangas P."/>
            <person name="Parkhill J."/>
            <person name="Rea M.C."/>
            <person name="O'Sullivan O."/>
            <person name="Ritari J."/>
            <person name="Douillard F.P."/>
            <person name="Paul Ross R."/>
            <person name="Yang R."/>
            <person name="Briner A.E."/>
            <person name="Felis G.E."/>
            <person name="de Vos W.M."/>
            <person name="Barrangou R."/>
            <person name="Klaenhammer T.R."/>
            <person name="Caufield P.W."/>
            <person name="Cui Y."/>
            <person name="Zhang H."/>
            <person name="O'Toole P.W."/>
        </authorList>
    </citation>
    <scope>NUCLEOTIDE SEQUENCE [LARGE SCALE GENOMIC DNA]</scope>
    <source>
        <strain evidence="7 8">DSM 20653</strain>
    </source>
</reference>
<feature type="transmembrane region" description="Helical" evidence="6">
    <location>
        <begin position="262"/>
        <end position="284"/>
    </location>
</feature>
<comment type="similarity">
    <text evidence="2">Belongs to the BI1 family.</text>
</comment>
<evidence type="ECO:0000256" key="4">
    <source>
        <dbReference type="ARBA" id="ARBA00022989"/>
    </source>
</evidence>
<evidence type="ECO:0000256" key="3">
    <source>
        <dbReference type="ARBA" id="ARBA00022692"/>
    </source>
</evidence>
<evidence type="ECO:0008006" key="9">
    <source>
        <dbReference type="Google" id="ProtNLM"/>
    </source>
</evidence>
<organism evidence="7 8">
    <name type="scientific">Ligilactobacillus araffinosus DSM 20653</name>
    <dbReference type="NCBI Taxonomy" id="1423820"/>
    <lineage>
        <taxon>Bacteria</taxon>
        <taxon>Bacillati</taxon>
        <taxon>Bacillota</taxon>
        <taxon>Bacilli</taxon>
        <taxon>Lactobacillales</taxon>
        <taxon>Lactobacillaceae</taxon>
        <taxon>Ligilactobacillus</taxon>
    </lineage>
</organism>
<keyword evidence="4 6" id="KW-1133">Transmembrane helix</keyword>